<feature type="non-terminal residue" evidence="1">
    <location>
        <position position="1"/>
    </location>
</feature>
<accession>A0AAV7RDB0</accession>
<protein>
    <submittedName>
        <fullName evidence="1">Uncharacterized protein</fullName>
    </submittedName>
</protein>
<evidence type="ECO:0000313" key="1">
    <source>
        <dbReference type="EMBL" id="KAJ1150794.1"/>
    </source>
</evidence>
<dbReference type="Proteomes" id="UP001066276">
    <property type="component" value="Chromosome 5"/>
</dbReference>
<dbReference type="AlphaFoldDB" id="A0AAV7RDB0"/>
<gene>
    <name evidence="1" type="ORF">NDU88_003583</name>
</gene>
<evidence type="ECO:0000313" key="2">
    <source>
        <dbReference type="Proteomes" id="UP001066276"/>
    </source>
</evidence>
<comment type="caution">
    <text evidence="1">The sequence shown here is derived from an EMBL/GenBank/DDBJ whole genome shotgun (WGS) entry which is preliminary data.</text>
</comment>
<proteinExistence type="predicted"/>
<dbReference type="EMBL" id="JANPWB010000009">
    <property type="protein sequence ID" value="KAJ1150794.1"/>
    <property type="molecule type" value="Genomic_DNA"/>
</dbReference>
<organism evidence="1 2">
    <name type="scientific">Pleurodeles waltl</name>
    <name type="common">Iberian ribbed newt</name>
    <dbReference type="NCBI Taxonomy" id="8319"/>
    <lineage>
        <taxon>Eukaryota</taxon>
        <taxon>Metazoa</taxon>
        <taxon>Chordata</taxon>
        <taxon>Craniata</taxon>
        <taxon>Vertebrata</taxon>
        <taxon>Euteleostomi</taxon>
        <taxon>Amphibia</taxon>
        <taxon>Batrachia</taxon>
        <taxon>Caudata</taxon>
        <taxon>Salamandroidea</taxon>
        <taxon>Salamandridae</taxon>
        <taxon>Pleurodelinae</taxon>
        <taxon>Pleurodeles</taxon>
    </lineage>
</organism>
<feature type="non-terminal residue" evidence="1">
    <location>
        <position position="57"/>
    </location>
</feature>
<sequence>ARSFGICQGKYKCTPPPFICRCYHATESTEHHLSVTSEHCGHAKDFVQRKHYLESVE</sequence>
<name>A0AAV7RDB0_PLEWA</name>
<keyword evidence="2" id="KW-1185">Reference proteome</keyword>
<reference evidence="1" key="1">
    <citation type="journal article" date="2022" name="bioRxiv">
        <title>Sequencing and chromosome-scale assembly of the giantPleurodeles waltlgenome.</title>
        <authorList>
            <person name="Brown T."/>
            <person name="Elewa A."/>
            <person name="Iarovenko S."/>
            <person name="Subramanian E."/>
            <person name="Araus A.J."/>
            <person name="Petzold A."/>
            <person name="Susuki M."/>
            <person name="Suzuki K.-i.T."/>
            <person name="Hayashi T."/>
            <person name="Toyoda A."/>
            <person name="Oliveira C."/>
            <person name="Osipova E."/>
            <person name="Leigh N.D."/>
            <person name="Simon A."/>
            <person name="Yun M.H."/>
        </authorList>
    </citation>
    <scope>NUCLEOTIDE SEQUENCE</scope>
    <source>
        <strain evidence="1">20211129_DDA</strain>
        <tissue evidence="1">Liver</tissue>
    </source>
</reference>